<keyword evidence="4" id="KW-1185">Reference proteome</keyword>
<organism evidence="3 4">
    <name type="scientific">Lujinxingia vulgaris</name>
    <dbReference type="NCBI Taxonomy" id="2600176"/>
    <lineage>
        <taxon>Bacteria</taxon>
        <taxon>Deltaproteobacteria</taxon>
        <taxon>Bradymonadales</taxon>
        <taxon>Lujinxingiaceae</taxon>
        <taxon>Lujinxingia</taxon>
    </lineage>
</organism>
<dbReference type="Proteomes" id="UP000321412">
    <property type="component" value="Unassembled WGS sequence"/>
</dbReference>
<evidence type="ECO:0000256" key="1">
    <source>
        <dbReference type="SAM" id="MobiDB-lite"/>
    </source>
</evidence>
<gene>
    <name evidence="3" type="ORF">FRC98_13030</name>
</gene>
<dbReference type="PANTHER" id="PTHR34322:SF2">
    <property type="entry name" value="TRANSPOSASE IS200-LIKE DOMAIN-CONTAINING PROTEIN"/>
    <property type="match status" value="1"/>
</dbReference>
<name>A0A5C6XA26_9DELT</name>
<dbReference type="PANTHER" id="PTHR34322">
    <property type="entry name" value="TRANSPOSASE, Y1_TNP DOMAIN-CONTAINING"/>
    <property type="match status" value="1"/>
</dbReference>
<feature type="domain" description="Transposase IS200-like" evidence="2">
    <location>
        <begin position="9"/>
        <end position="124"/>
    </location>
</feature>
<accession>A0A5C6XA26</accession>
<evidence type="ECO:0000313" key="3">
    <source>
        <dbReference type="EMBL" id="TXD36045.1"/>
    </source>
</evidence>
<comment type="caution">
    <text evidence="3">The sequence shown here is derived from an EMBL/GenBank/DDBJ whole genome shotgun (WGS) entry which is preliminary data.</text>
</comment>
<dbReference type="InterPro" id="IPR036515">
    <property type="entry name" value="Transposase_17_sf"/>
</dbReference>
<dbReference type="GO" id="GO:0004803">
    <property type="term" value="F:transposase activity"/>
    <property type="evidence" value="ECO:0007669"/>
    <property type="project" value="InterPro"/>
</dbReference>
<feature type="region of interest" description="Disordered" evidence="1">
    <location>
        <begin position="235"/>
        <end position="254"/>
    </location>
</feature>
<reference evidence="3 4" key="1">
    <citation type="submission" date="2019-08" db="EMBL/GenBank/DDBJ databases">
        <title>Bradymonadales sp. TMQ4.</title>
        <authorList>
            <person name="Liang Q."/>
        </authorList>
    </citation>
    <scope>NUCLEOTIDE SEQUENCE [LARGE SCALE GENOMIC DNA]</scope>
    <source>
        <strain evidence="3 4">TMQ4</strain>
    </source>
</reference>
<proteinExistence type="predicted"/>
<dbReference type="SUPFAM" id="SSF143422">
    <property type="entry name" value="Transposase IS200-like"/>
    <property type="match status" value="1"/>
</dbReference>
<dbReference type="RefSeq" id="WP_146981882.1">
    <property type="nucleotide sequence ID" value="NZ_VOSM01000006.1"/>
</dbReference>
<dbReference type="Gene3D" id="3.30.70.1290">
    <property type="entry name" value="Transposase IS200-like"/>
    <property type="match status" value="1"/>
</dbReference>
<feature type="region of interest" description="Disordered" evidence="1">
    <location>
        <begin position="301"/>
        <end position="321"/>
    </location>
</feature>
<sequence>MGRPLRIQNPDYCYFVTNRCFQDRFLLTPTPEVNALILGWLARAAKRYNVDIFFFLFMSNHFHLAVRAPRENLHQFMGYFQCHLAHDVNKLLGRTGSLFARRYSAEPMLDDSAMMQKWRYTMTNPVDAVLVSHVRFWPGESSYQAHLDNAPIQAVWTDREKLRSMRRRKNHNPADEVQADRHIELHLAPLPFLENHTPAQRTRLFKRSLSAHTRVLSKDRNERGEQVLGAVNVRSQSPFDRPKNPARSPRPLCHTRCPIRRRTYLKLVREITEAYRAANALWREGHLPTFPPGTIPPGWSCTTSAPDITPPYSSTSASSVQ</sequence>
<dbReference type="OrthoDB" id="5495358at2"/>
<dbReference type="GO" id="GO:0006313">
    <property type="term" value="P:DNA transposition"/>
    <property type="evidence" value="ECO:0007669"/>
    <property type="project" value="InterPro"/>
</dbReference>
<protein>
    <recommendedName>
        <fullName evidence="2">Transposase IS200-like domain-containing protein</fullName>
    </recommendedName>
</protein>
<dbReference type="SMART" id="SM01321">
    <property type="entry name" value="Y1_Tnp"/>
    <property type="match status" value="1"/>
</dbReference>
<evidence type="ECO:0000259" key="2">
    <source>
        <dbReference type="SMART" id="SM01321"/>
    </source>
</evidence>
<dbReference type="InterPro" id="IPR002686">
    <property type="entry name" value="Transposase_17"/>
</dbReference>
<dbReference type="EMBL" id="VOSM01000006">
    <property type="protein sequence ID" value="TXD36045.1"/>
    <property type="molecule type" value="Genomic_DNA"/>
</dbReference>
<dbReference type="AlphaFoldDB" id="A0A5C6XA26"/>
<evidence type="ECO:0000313" key="4">
    <source>
        <dbReference type="Proteomes" id="UP000321412"/>
    </source>
</evidence>
<dbReference type="GO" id="GO:0003677">
    <property type="term" value="F:DNA binding"/>
    <property type="evidence" value="ECO:0007669"/>
    <property type="project" value="InterPro"/>
</dbReference>